<reference evidence="1 2" key="1">
    <citation type="submission" date="2023-03" db="EMBL/GenBank/DDBJ databases">
        <title>Draft genome sequence of the bacteria which degrade cell wall of Tricholomamatutake.</title>
        <authorList>
            <person name="Konishi Y."/>
            <person name="Fukuta Y."/>
            <person name="Shirasaka N."/>
        </authorList>
    </citation>
    <scope>NUCLEOTIDE SEQUENCE [LARGE SCALE GENOMIC DNA]</scope>
    <source>
        <strain evidence="2">mu1</strain>
    </source>
</reference>
<dbReference type="Proteomes" id="UP001157114">
    <property type="component" value="Unassembled WGS sequence"/>
</dbReference>
<evidence type="ECO:0008006" key="3">
    <source>
        <dbReference type="Google" id="ProtNLM"/>
    </source>
</evidence>
<accession>A0ABQ6GGH7</accession>
<sequence>MRKLRNDRDIIELVSEDEWMMKILHTAGSLGLPDWWVCAGFVRSKVWDYLHGYTERFALPDVDVIYFDPSITDEAVEKELEQKLRSLMPEVPWSVKNEARMHLANEIEPYASAVDAMSKFPETVTALGLTLDERKRVVLSAPHGISDLLEFVVRPTPYFEQSPELMAIFEKRLVQKNWRSRWSKIEVAAR</sequence>
<evidence type="ECO:0000313" key="2">
    <source>
        <dbReference type="Proteomes" id="UP001157114"/>
    </source>
</evidence>
<dbReference type="PANTHER" id="PTHR39166:SF1">
    <property type="entry name" value="BLL1166 PROTEIN"/>
    <property type="match status" value="1"/>
</dbReference>
<protein>
    <recommendedName>
        <fullName evidence="3">Nucleotidyltransferase family protein</fullName>
    </recommendedName>
</protein>
<dbReference type="InterPro" id="IPR009267">
    <property type="entry name" value="NTP_transf_6"/>
</dbReference>
<proteinExistence type="predicted"/>
<dbReference type="RefSeq" id="WP_284239447.1">
    <property type="nucleotide sequence ID" value="NZ_BSSQ01000013.1"/>
</dbReference>
<comment type="caution">
    <text evidence="1">The sequence shown here is derived from an EMBL/GenBank/DDBJ whole genome shotgun (WGS) entry which is preliminary data.</text>
</comment>
<organism evidence="1 2">
    <name type="scientific">Paenibacillus glycanilyticus</name>
    <dbReference type="NCBI Taxonomy" id="126569"/>
    <lineage>
        <taxon>Bacteria</taxon>
        <taxon>Bacillati</taxon>
        <taxon>Bacillota</taxon>
        <taxon>Bacilli</taxon>
        <taxon>Bacillales</taxon>
        <taxon>Paenibacillaceae</taxon>
        <taxon>Paenibacillus</taxon>
    </lineage>
</organism>
<keyword evidence="2" id="KW-1185">Reference proteome</keyword>
<dbReference type="Pfam" id="PF06042">
    <property type="entry name" value="NTP_transf_6"/>
    <property type="match status" value="1"/>
</dbReference>
<gene>
    <name evidence="1" type="ORF">MU1_30510</name>
</gene>
<dbReference type="PANTHER" id="PTHR39166">
    <property type="entry name" value="BLL1166 PROTEIN"/>
    <property type="match status" value="1"/>
</dbReference>
<evidence type="ECO:0000313" key="1">
    <source>
        <dbReference type="EMBL" id="GLX68706.1"/>
    </source>
</evidence>
<name>A0ABQ6GGH7_9BACL</name>
<dbReference type="EMBL" id="BSSQ01000013">
    <property type="protein sequence ID" value="GLX68706.1"/>
    <property type="molecule type" value="Genomic_DNA"/>
</dbReference>